<protein>
    <submittedName>
        <fullName evidence="1">Uncharacterized protein</fullName>
    </submittedName>
</protein>
<dbReference type="AlphaFoldDB" id="A0A1G7PKC1"/>
<reference evidence="1 3" key="1">
    <citation type="submission" date="2016-10" db="EMBL/GenBank/DDBJ databases">
        <authorList>
            <person name="de Groot N.N."/>
        </authorList>
    </citation>
    <scope>NUCLEOTIDE SEQUENCE [LARGE SCALE GENOMIC DNA]</scope>
    <source>
        <strain evidence="1 3">CGMCC 4.1859</strain>
    </source>
</reference>
<evidence type="ECO:0000313" key="1">
    <source>
        <dbReference type="EMBL" id="SDF86668.1"/>
    </source>
</evidence>
<reference evidence="2" key="2">
    <citation type="submission" date="2022-10" db="EMBL/GenBank/DDBJ databases">
        <title>The complete genomes of actinobacterial strains from the NBC collection.</title>
        <authorList>
            <person name="Joergensen T.S."/>
            <person name="Alvarez Arevalo M."/>
            <person name="Sterndorff E.B."/>
            <person name="Faurdal D."/>
            <person name="Vuksanovic O."/>
            <person name="Mourched A.-S."/>
            <person name="Charusanti P."/>
            <person name="Shaw S."/>
            <person name="Blin K."/>
            <person name="Weber T."/>
        </authorList>
    </citation>
    <scope>NUCLEOTIDE SEQUENCE</scope>
    <source>
        <strain evidence="2">NBC_00489</strain>
    </source>
</reference>
<evidence type="ECO:0000313" key="2">
    <source>
        <dbReference type="EMBL" id="WUR40017.1"/>
    </source>
</evidence>
<dbReference type="Proteomes" id="UP001432161">
    <property type="component" value="Chromosome"/>
</dbReference>
<evidence type="ECO:0000313" key="4">
    <source>
        <dbReference type="Proteomes" id="UP001432161"/>
    </source>
</evidence>
<organism evidence="1 3">
    <name type="scientific">Streptomyces griseoaurantiacus</name>
    <dbReference type="NCBI Taxonomy" id="68213"/>
    <lineage>
        <taxon>Bacteria</taxon>
        <taxon>Bacillati</taxon>
        <taxon>Actinomycetota</taxon>
        <taxon>Actinomycetes</taxon>
        <taxon>Kitasatosporales</taxon>
        <taxon>Streptomycetaceae</taxon>
        <taxon>Streptomyces</taxon>
        <taxon>Streptomyces aurantiacus group</taxon>
    </lineage>
</organism>
<keyword evidence="4" id="KW-1185">Reference proteome</keyword>
<dbReference type="EMBL" id="FNAX01000011">
    <property type="protein sequence ID" value="SDF86668.1"/>
    <property type="molecule type" value="Genomic_DNA"/>
</dbReference>
<gene>
    <name evidence="2" type="ORF">OHN36_24145</name>
    <name evidence="1" type="ORF">SAMN05216260_111219</name>
</gene>
<name>A0A1G7PKC1_9ACTN</name>
<dbReference type="EMBL" id="CP108330">
    <property type="protein sequence ID" value="WUR40017.1"/>
    <property type="molecule type" value="Genomic_DNA"/>
</dbReference>
<sequence length="74" mass="7579">MTNLEFHGSAPAAGPVDLEGDLVSLPGDGARMAPRWTSAPAGRAPLPVSPSRIHGVRVPAGSARLLEAMSDYGD</sequence>
<accession>A0A1G7PKC1</accession>
<evidence type="ECO:0000313" key="3">
    <source>
        <dbReference type="Proteomes" id="UP000198614"/>
    </source>
</evidence>
<dbReference type="Proteomes" id="UP000198614">
    <property type="component" value="Unassembled WGS sequence"/>
</dbReference>
<proteinExistence type="predicted"/>
<dbReference type="OrthoDB" id="4313706at2"/>